<dbReference type="Proteomes" id="UP000285054">
    <property type="component" value="Unassembled WGS sequence"/>
</dbReference>
<dbReference type="EMBL" id="AAAMZD010000001">
    <property type="protein sequence ID" value="EAD3791761.1"/>
    <property type="molecule type" value="Genomic_DNA"/>
</dbReference>
<dbReference type="Proteomes" id="UP000566597">
    <property type="component" value="Unassembled WGS sequence"/>
</dbReference>
<evidence type="ECO:0000313" key="17">
    <source>
        <dbReference type="EMBL" id="EAH1615301.1"/>
    </source>
</evidence>
<dbReference type="Proteomes" id="UP000478704">
    <property type="component" value="Unassembled WGS sequence"/>
</dbReference>
<dbReference type="Proteomes" id="UP000455569">
    <property type="component" value="Unassembled WGS sequence"/>
</dbReference>
<evidence type="ECO:0000313" key="54">
    <source>
        <dbReference type="Proteomes" id="UP000517258"/>
    </source>
</evidence>
<evidence type="ECO:0000313" key="22">
    <source>
        <dbReference type="EMBL" id="ECB9472393.1"/>
    </source>
</evidence>
<evidence type="ECO:0000313" key="20">
    <source>
        <dbReference type="EMBL" id="EAH3292787.1"/>
    </source>
</evidence>
<dbReference type="EMBL" id="AABAYG010000005">
    <property type="protein sequence ID" value="EAG2245894.1"/>
    <property type="molecule type" value="Genomic_DNA"/>
</dbReference>
<evidence type="ECO:0000313" key="58">
    <source>
        <dbReference type="Proteomes" id="UP000530452"/>
    </source>
</evidence>
<dbReference type="EMBL" id="AABFVG010000002">
    <property type="protein sequence ID" value="EAH2280991.1"/>
    <property type="molecule type" value="Genomic_DNA"/>
</dbReference>
<evidence type="ECO:0000313" key="24">
    <source>
        <dbReference type="EMBL" id="ECC1555815.1"/>
    </source>
</evidence>
<dbReference type="Proteomes" id="UP000379076">
    <property type="component" value="Unassembled WGS sequence"/>
</dbReference>
<dbReference type="EMBL" id="AANDSR010000017">
    <property type="protein sequence ID" value="EDN9837954.1"/>
    <property type="molecule type" value="Genomic_DNA"/>
</dbReference>
<reference evidence="21 46" key="4">
    <citation type="submission" date="2019-04" db="EMBL/GenBank/DDBJ databases">
        <authorList>
            <consortium name="GenomeTrakr network: Whole genome sequencing for foodborne pathogen traceback"/>
        </authorList>
    </citation>
    <scope>NUCLEOTIDE SEQUENCE [LARGE SCALE GENOMIC DNA]</scope>
    <source>
        <strain evidence="27 39">FLAG-55987</strain>
        <strain evidence="21 46">PHLUSALM00088</strain>
    </source>
</reference>
<sequence length="115" mass="13150">MEIRLMKENEKQGVLYKKNKTTMFDAMVGMEYNIRQVERFAGKDEMELTNTYEGIMLQMEGTKDAAKFLVTAFDNQFSVDDVLKGITREDFAGVVNGVLFEVMGGNTDETKKEQK</sequence>
<evidence type="ECO:0000313" key="40">
    <source>
        <dbReference type="Proteomes" id="UP000371553"/>
    </source>
</evidence>
<dbReference type="Proteomes" id="UP000345329">
    <property type="component" value="Unassembled WGS sequence"/>
</dbReference>
<dbReference type="EMBL" id="AANPAU010000006">
    <property type="protein sequence ID" value="EDP8514331.1"/>
    <property type="molecule type" value="Genomic_DNA"/>
</dbReference>
<dbReference type="Proteomes" id="UP000423131">
    <property type="component" value="Unassembled WGS sequence"/>
</dbReference>
<dbReference type="Proteomes" id="UP000467347">
    <property type="component" value="Unassembled WGS sequence"/>
</dbReference>
<reference evidence="32 33" key="1">
    <citation type="journal article" date="2018" name="BMC Genomics">
        <title>Genes significantly associated with lineage II food isolates of Listeria monocytogenes.</title>
        <authorList>
            <person name="Pirone-Davies C."/>
            <person name="Chen Y."/>
            <person name="Pightling A."/>
            <person name="Ryan G."/>
            <person name="Wang Y."/>
            <person name="Yao K."/>
            <person name="Hoffmann M."/>
            <person name="Allard M.W."/>
        </authorList>
    </citation>
    <scope>NUCLEOTIDE SEQUENCE [LARGE SCALE GENOMIC DNA]</scope>
    <source>
        <strain evidence="32 33">PNUSAL000190</strain>
    </source>
</reference>
<evidence type="ECO:0000313" key="55">
    <source>
        <dbReference type="Proteomes" id="UP000525068"/>
    </source>
</evidence>
<evidence type="ECO:0000313" key="1">
    <source>
        <dbReference type="EMBL" id="EAC4483033.1"/>
    </source>
</evidence>
<dbReference type="Proteomes" id="UP000331186">
    <property type="component" value="Unassembled WGS sequence"/>
</dbReference>
<evidence type="ECO:0000313" key="31">
    <source>
        <dbReference type="EMBL" id="HAB7721782.1"/>
    </source>
</evidence>
<dbReference type="Proteomes" id="UP000352246">
    <property type="component" value="Unassembled WGS sequence"/>
</dbReference>
<evidence type="ECO:0000313" key="5">
    <source>
        <dbReference type="EMBL" id="EAD5773417.1"/>
    </source>
</evidence>
<dbReference type="Proteomes" id="UP000525850">
    <property type="component" value="Unassembled WGS sequence"/>
</dbReference>
<evidence type="ECO:0000313" key="4">
    <source>
        <dbReference type="EMBL" id="EAD3791761.1"/>
    </source>
</evidence>
<dbReference type="EMBL" id="AABEQV010000005">
    <property type="protein sequence ID" value="EAG9857134.1"/>
    <property type="molecule type" value="Genomic_DNA"/>
</dbReference>
<dbReference type="Proteomes" id="UP000389283">
    <property type="component" value="Unassembled WGS sequence"/>
</dbReference>
<dbReference type="NCBIfam" id="NF047360">
    <property type="entry name" value="tail_chap_PVL"/>
    <property type="match status" value="1"/>
</dbReference>
<evidence type="ECO:0000313" key="13">
    <source>
        <dbReference type="EMBL" id="EAG9520461.1"/>
    </source>
</evidence>
<dbReference type="Proteomes" id="UP000376505">
    <property type="component" value="Unassembled WGS sequence"/>
</dbReference>
<dbReference type="Proteomes" id="UP000530452">
    <property type="component" value="Unassembled WGS sequence"/>
</dbReference>
<dbReference type="InterPro" id="IPR057006">
    <property type="entry name" value="Phage_TAC_19"/>
</dbReference>
<evidence type="ECO:0000313" key="43">
    <source>
        <dbReference type="Proteomes" id="UP000389283"/>
    </source>
</evidence>
<evidence type="ECO:0000313" key="46">
    <source>
        <dbReference type="Proteomes" id="UP000410967"/>
    </source>
</evidence>
<evidence type="ECO:0000313" key="59">
    <source>
        <dbReference type="Proteomes" id="UP000533021"/>
    </source>
</evidence>
<dbReference type="Proteomes" id="UP000344343">
    <property type="component" value="Unassembled WGS sequence"/>
</dbReference>
<dbReference type="AlphaFoldDB" id="A0A2A6A2X1"/>
<dbReference type="EMBL" id="AAISWI010000021">
    <property type="protein sequence ID" value="ECH7212644.1"/>
    <property type="molecule type" value="Genomic_DNA"/>
</dbReference>
<evidence type="ECO:0000313" key="53">
    <source>
        <dbReference type="Proteomes" id="UP000481141"/>
    </source>
</evidence>
<evidence type="ECO:0000313" key="45">
    <source>
        <dbReference type="Proteomes" id="UP000403352"/>
    </source>
</evidence>
<dbReference type="EMBL" id="QXKO01000001">
    <property type="protein sequence ID" value="RJZ24192.1"/>
    <property type="molecule type" value="Genomic_DNA"/>
</dbReference>
<evidence type="ECO:0000313" key="56">
    <source>
        <dbReference type="Proteomes" id="UP000525850"/>
    </source>
</evidence>
<dbReference type="Proteomes" id="UP000548826">
    <property type="component" value="Unassembled WGS sequence"/>
</dbReference>
<evidence type="ECO:0000313" key="27">
    <source>
        <dbReference type="EMBL" id="ECY6544782.1"/>
    </source>
</evidence>
<evidence type="ECO:0000313" key="6">
    <source>
        <dbReference type="EMBL" id="EAD5787981.1"/>
    </source>
</evidence>
<evidence type="ECO:0000313" key="41">
    <source>
        <dbReference type="Proteomes" id="UP000376505"/>
    </source>
</evidence>
<evidence type="ECO:0000313" key="16">
    <source>
        <dbReference type="EMBL" id="EAH0252737.1"/>
    </source>
</evidence>
<evidence type="ECO:0000313" key="57">
    <source>
        <dbReference type="Proteomes" id="UP000529135"/>
    </source>
</evidence>
<evidence type="ECO:0000313" key="23">
    <source>
        <dbReference type="EMBL" id="ECB9514067.1"/>
    </source>
</evidence>
<evidence type="ECO:0000313" key="44">
    <source>
        <dbReference type="Proteomes" id="UP000398321"/>
    </source>
</evidence>
<dbReference type="Proteomes" id="UP000337746">
    <property type="component" value="Unassembled WGS sequence"/>
</dbReference>
<evidence type="ECO:0000313" key="21">
    <source>
        <dbReference type="EMBL" id="EAK9317023.1"/>
    </source>
</evidence>
<dbReference type="EMBL" id="AABGHY010000001">
    <property type="protein sequence ID" value="EAH3292787.1"/>
    <property type="molecule type" value="Genomic_DNA"/>
</dbReference>
<dbReference type="EMBL" id="AABFMV010000005">
    <property type="protein sequence ID" value="EAH1615301.1"/>
    <property type="molecule type" value="Genomic_DNA"/>
</dbReference>
<evidence type="ECO:0000313" key="11">
    <source>
        <dbReference type="EMBL" id="EAG2514169.1"/>
    </source>
</evidence>
<organism evidence="7 40">
    <name type="scientific">Listeria monocytogenes</name>
    <dbReference type="NCBI Taxonomy" id="1639"/>
    <lineage>
        <taxon>Bacteria</taxon>
        <taxon>Bacillati</taxon>
        <taxon>Bacillota</taxon>
        <taxon>Bacilli</taxon>
        <taxon>Bacillales</taxon>
        <taxon>Listeriaceae</taxon>
        <taxon>Listeria</taxon>
    </lineage>
</organism>
<dbReference type="Proteomes" id="UP000398321">
    <property type="component" value="Unassembled WGS sequence"/>
</dbReference>
<dbReference type="Proteomes" id="UP000410967">
    <property type="component" value="Unassembled WGS sequence"/>
</dbReference>
<dbReference type="EMBL" id="AABEVI010000005">
    <property type="protein sequence ID" value="EAH0218446.1"/>
    <property type="molecule type" value="Genomic_DNA"/>
</dbReference>
<evidence type="ECO:0000313" key="38">
    <source>
        <dbReference type="Proteomes" id="UP000352246"/>
    </source>
</evidence>
<evidence type="ECO:0000313" key="39">
    <source>
        <dbReference type="Proteomes" id="UP000364988"/>
    </source>
</evidence>
<dbReference type="EMBL" id="AABBHO010000047">
    <property type="protein sequence ID" value="EAG2998201.1"/>
    <property type="molecule type" value="Genomic_DNA"/>
</dbReference>
<dbReference type="EMBL" id="AAALRN010000001">
    <property type="protein sequence ID" value="EAD1184063.1"/>
    <property type="molecule type" value="Genomic_DNA"/>
</dbReference>
<dbReference type="EMBL" id="AABGFX010000005">
    <property type="protein sequence ID" value="EAH3127225.1"/>
    <property type="molecule type" value="Genomic_DNA"/>
</dbReference>
<evidence type="ECO:0000313" key="33">
    <source>
        <dbReference type="Proteomes" id="UP000285054"/>
    </source>
</evidence>
<dbReference type="Proteomes" id="UP000525068">
    <property type="component" value="Unassembled WGS sequence"/>
</dbReference>
<evidence type="ECO:0000313" key="51">
    <source>
        <dbReference type="Proteomes" id="UP000478704"/>
    </source>
</evidence>
<evidence type="ECO:0000313" key="37">
    <source>
        <dbReference type="Proteomes" id="UP000345329"/>
    </source>
</evidence>
<dbReference type="EMBL" id="AAAIJX010000005">
    <property type="protein sequence ID" value="EAC4483033.1"/>
    <property type="molecule type" value="Genomic_DNA"/>
</dbReference>
<evidence type="ECO:0000313" key="2">
    <source>
        <dbReference type="EMBL" id="EAC6547642.1"/>
    </source>
</evidence>
<evidence type="ECO:0000313" key="60">
    <source>
        <dbReference type="Proteomes" id="UP000546397"/>
    </source>
</evidence>
<dbReference type="Proteomes" id="UP000840569">
    <property type="component" value="Unassembled WGS sequence"/>
</dbReference>
<evidence type="ECO:0000313" key="36">
    <source>
        <dbReference type="Proteomes" id="UP000344343"/>
    </source>
</evidence>
<dbReference type="EMBL" id="AAAQQZ010000005">
    <property type="protein sequence ID" value="EAE1339277.1"/>
    <property type="molecule type" value="Genomic_DNA"/>
</dbReference>
<proteinExistence type="predicted"/>
<dbReference type="Proteomes" id="UP000371553">
    <property type="component" value="Unassembled WGS sequence"/>
</dbReference>
<evidence type="ECO:0000313" key="30">
    <source>
        <dbReference type="EMBL" id="EDP8514331.1"/>
    </source>
</evidence>
<dbReference type="Proteomes" id="UP000478945">
    <property type="component" value="Unassembled WGS sequence"/>
</dbReference>
<evidence type="ECO:0000313" key="62">
    <source>
        <dbReference type="Proteomes" id="UP000549379"/>
    </source>
</evidence>
<evidence type="ECO:0000313" key="49">
    <source>
        <dbReference type="Proteomes" id="UP000455569"/>
    </source>
</evidence>
<evidence type="ECO:0000313" key="52">
    <source>
        <dbReference type="Proteomes" id="UP000478945"/>
    </source>
</evidence>
<dbReference type="RefSeq" id="WP_012951331.1">
    <property type="nucleotide sequence ID" value="NC_021823.1"/>
</dbReference>
<dbReference type="EMBL" id="AAHZFY010000022">
    <property type="protein sequence ID" value="ECB9514067.1"/>
    <property type="molecule type" value="Genomic_DNA"/>
</dbReference>
<evidence type="ECO:0008006" key="64">
    <source>
        <dbReference type="Google" id="ProtNLM"/>
    </source>
</evidence>
<dbReference type="EMBL" id="AAJEKY010000005">
    <property type="protein sequence ID" value="ECL0131206.1"/>
    <property type="molecule type" value="Genomic_DNA"/>
</dbReference>
<dbReference type="Proteomes" id="UP000413786">
    <property type="component" value="Unassembled WGS sequence"/>
</dbReference>
<reference evidence="31" key="6">
    <citation type="submission" date="2020-01" db="EMBL/GenBank/DDBJ databases">
        <authorList>
            <consortium name="NCBI Pathogen Detection Project"/>
        </authorList>
    </citation>
    <scope>NUCLEOTIDE SEQUENCE</scope>
    <source>
        <strain evidence="31">CFIAFB20140010</strain>
    </source>
</reference>
<evidence type="ECO:0000313" key="32">
    <source>
        <dbReference type="EMBL" id="RJZ24192.1"/>
    </source>
</evidence>
<reference evidence="35 37" key="3">
    <citation type="submission" date="2018-06" db="EMBL/GenBank/DDBJ databases">
        <authorList>
            <consortium name="GenomeTrakr: Next Generation Sequencing Network for Food Pathogen Tracability"/>
        </authorList>
    </citation>
    <scope>NUCLEOTIDE SEQUENCE [LARGE SCALE GENOMIC DNA]</scope>
    <source>
        <strain evidence="12 62">10B02965A-1</strain>
        <strain evidence="28 49">CFSAN102901</strain>
        <strain evidence="8 42">FDA00006494</strain>
        <strain evidence="3 45">FDA00008584</strain>
        <strain evidence="10">FDA00011243</strain>
        <strain evidence="2 34">FDA00013332</strain>
        <strain evidence="6 36">FDA00013853</strain>
        <strain evidence="22 48">FDA00014336</strain>
        <strain evidence="24 43">FDA00014370</strain>
        <strain evidence="23 44">FDA00014392</strain>
        <strain evidence="25 38">FDA00014472</strain>
        <strain evidence="30">FDA00015054</strain>
        <strain evidence="51">FDA1090798-S029-001</strain>
        <strain evidence="53">FDA956581-098-004</strain>
        <strain evidence="11 56">FDA960927-006-004</strain>
        <strain evidence="9 35">FLAG-54356</strain>
        <strain evidence="5 41">FSIS31901579</strain>
        <strain evidence="7 40">NYAG13B12507-5</strain>
        <strain evidence="29 50">OSF101448</strain>
        <strain evidence="4 37">VA-WGS-00405</strain>
    </source>
</reference>
<dbReference type="EMBL" id="AABEVT010000005">
    <property type="protein sequence ID" value="EAH0252737.1"/>
    <property type="molecule type" value="Genomic_DNA"/>
</dbReference>
<evidence type="ECO:0000313" key="19">
    <source>
        <dbReference type="EMBL" id="EAH3127225.1"/>
    </source>
</evidence>
<dbReference type="EMBL" id="AANCRK010000001">
    <property type="protein sequence ID" value="EDN7713697.1"/>
    <property type="molecule type" value="Genomic_DNA"/>
</dbReference>
<evidence type="ECO:0000313" key="35">
    <source>
        <dbReference type="Proteomes" id="UP000337746"/>
    </source>
</evidence>
<evidence type="ECO:0000313" key="50">
    <source>
        <dbReference type="Proteomes" id="UP000467347"/>
    </source>
</evidence>
<evidence type="ECO:0000313" key="3">
    <source>
        <dbReference type="EMBL" id="EAD1184063.1"/>
    </source>
</evidence>
<evidence type="ECO:0000313" key="29">
    <source>
        <dbReference type="EMBL" id="EDN9837954.1"/>
    </source>
</evidence>
<dbReference type="Proteomes" id="UP000533021">
    <property type="component" value="Unassembled WGS sequence"/>
</dbReference>
<dbReference type="EMBL" id="AAIAJJ010000002">
    <property type="protein sequence ID" value="ECC1555815.1"/>
    <property type="molecule type" value="Genomic_DNA"/>
</dbReference>
<dbReference type="EMBL" id="AABBAW010000001">
    <property type="protein sequence ID" value="EAG2514169.1"/>
    <property type="molecule type" value="Genomic_DNA"/>
</dbReference>
<dbReference type="Proteomes" id="UP000517258">
    <property type="component" value="Unassembled WGS sequence"/>
</dbReference>
<dbReference type="EMBL" id="AAANYN010000004">
    <property type="protein sequence ID" value="EAD5773417.1"/>
    <property type="molecule type" value="Genomic_DNA"/>
</dbReference>
<dbReference type="EMBL" id="AAAJKI010000008">
    <property type="protein sequence ID" value="EAC6547642.1"/>
    <property type="molecule type" value="Genomic_DNA"/>
</dbReference>
<dbReference type="EMBL" id="AACKDQ010000015">
    <property type="protein sequence ID" value="EAK9317023.1"/>
    <property type="molecule type" value="Genomic_DNA"/>
</dbReference>
<evidence type="ECO:0000313" key="9">
    <source>
        <dbReference type="EMBL" id="EAG2086084.1"/>
    </source>
</evidence>
<evidence type="ECO:0000313" key="15">
    <source>
        <dbReference type="EMBL" id="EAH0218446.1"/>
    </source>
</evidence>
<protein>
    <recommendedName>
        <fullName evidence="64">Phage tail assembly protein</fullName>
    </recommendedName>
</protein>
<comment type="caution">
    <text evidence="7">The sequence shown here is derived from an EMBL/GenBank/DDBJ whole genome shotgun (WGS) entry which is preliminary data.</text>
</comment>
<evidence type="ECO:0000313" key="8">
    <source>
        <dbReference type="EMBL" id="EAE1339277.1"/>
    </source>
</evidence>
<evidence type="ECO:0000313" key="12">
    <source>
        <dbReference type="EMBL" id="EAG2998201.1"/>
    </source>
</evidence>
<evidence type="ECO:0000313" key="25">
    <source>
        <dbReference type="EMBL" id="ECH7212644.1"/>
    </source>
</evidence>
<dbReference type="EMBL" id="AABEMN010000018">
    <property type="protein sequence ID" value="EAG9520461.1"/>
    <property type="molecule type" value="Genomic_DNA"/>
</dbReference>
<dbReference type="Proteomes" id="UP000364988">
    <property type="component" value="Unassembled WGS sequence"/>
</dbReference>
<dbReference type="EMBL" id="AAANYR010000014">
    <property type="protein sequence ID" value="EAD5787981.1"/>
    <property type="molecule type" value="Genomic_DNA"/>
</dbReference>
<dbReference type="EMBL" id="AAHZFN010000002">
    <property type="protein sequence ID" value="ECB9472393.1"/>
    <property type="molecule type" value="Genomic_DNA"/>
</dbReference>
<dbReference type="Proteomes" id="UP000549379">
    <property type="component" value="Unassembled WGS sequence"/>
</dbReference>
<gene>
    <name evidence="8" type="ORF">ART25_10205</name>
    <name evidence="11" type="ORF">B1N52_03280</name>
    <name evidence="10" type="ORF">B1S26_10820</name>
    <name evidence="12" type="ORF">B5K54_12980</name>
    <name evidence="9" type="ORF">BCZ21_02355</name>
    <name evidence="7" type="ORF">CD20_01135</name>
    <name evidence="17" type="ORF">D4271_07765</name>
    <name evidence="18" type="ORF">D4920_02795</name>
    <name evidence="13" type="ORF">D4B11_11820</name>
    <name evidence="14" type="ORF">D4C60_09030</name>
    <name evidence="15" type="ORF">D4D89_08970</name>
    <name evidence="16" type="ORF">D4U23_10085</name>
    <name evidence="19" type="ORF">D5M70_07900</name>
    <name evidence="20" type="ORF">D5N24_00105</name>
    <name evidence="2" type="ORF">DU018_04580</name>
    <name evidence="32" type="ORF">DYZ50_00198</name>
    <name evidence="1" type="ORF">E0I39_09035</name>
    <name evidence="6" type="ORF">EX365_15645</name>
    <name evidence="5" type="ORF">EXZ73_03840</name>
    <name evidence="27" type="ORF">F6436_10595</name>
    <name evidence="21" type="ORF">FA835_07920</name>
    <name evidence="26" type="ORF">FJU19_08875</name>
    <name evidence="23" type="ORF">FLQ97_09990</name>
    <name evidence="22" type="ORF">FLR03_01735</name>
    <name evidence="24" type="ORF">FNX40_03235</name>
    <name evidence="25" type="ORF">FPL45_15035</name>
    <name evidence="30" type="ORF">G3O21_001755</name>
    <name evidence="29" type="ORF">GJW51_14910</name>
    <name evidence="28" type="ORF">GQG13_01010</name>
    <name evidence="31" type="ORF">GYP27_07320</name>
    <name evidence="3" type="ORF">QD52_03085</name>
    <name evidence="4" type="ORF">UI29_03110</name>
</gene>
<evidence type="ECO:0000313" key="10">
    <source>
        <dbReference type="EMBL" id="EAG2245894.1"/>
    </source>
</evidence>
<evidence type="ECO:0000313" key="48">
    <source>
        <dbReference type="Proteomes" id="UP000423131"/>
    </source>
</evidence>
<dbReference type="EMBL" id="AAAPCR010000001">
    <property type="protein sequence ID" value="EAD8144666.1"/>
    <property type="molecule type" value="Genomic_DNA"/>
</dbReference>
<dbReference type="EMBL" id="AALEDS010000010">
    <property type="protein sequence ID" value="ECY6544782.1"/>
    <property type="molecule type" value="Genomic_DNA"/>
</dbReference>
<dbReference type="Pfam" id="PF23857">
    <property type="entry name" value="Phage_TAC_19"/>
    <property type="match status" value="1"/>
</dbReference>
<dbReference type="EMBL" id="DAAHYZ010000004">
    <property type="protein sequence ID" value="HAB7721782.1"/>
    <property type="molecule type" value="Genomic_DNA"/>
</dbReference>
<evidence type="ECO:0000313" key="63">
    <source>
        <dbReference type="Proteomes" id="UP000566597"/>
    </source>
</evidence>
<dbReference type="Proteomes" id="UP000546397">
    <property type="component" value="Unassembled WGS sequence"/>
</dbReference>
<evidence type="ECO:0000313" key="7">
    <source>
        <dbReference type="EMBL" id="EAD8144666.1"/>
    </source>
</evidence>
<reference evidence="26 52" key="5">
    <citation type="submission" date="2019-06" db="EMBL/GenBank/DDBJ databases">
        <authorList>
            <person name="Ashton P.M."/>
            <person name="Dallman T."/>
            <person name="Nair S."/>
            <person name="De Pinna E."/>
            <person name="Peters T."/>
            <person name="Grant K."/>
        </authorList>
    </citation>
    <scope>NUCLEOTIDE SEQUENCE [LARGE SCALE GENOMIC DNA]</scope>
    <source>
        <strain evidence="18 59">282333</strain>
        <strain evidence="20 58">282352</strain>
        <strain evidence="13 60">289003</strain>
        <strain evidence="16 63">406731</strain>
        <strain evidence="14 61">429821</strain>
        <strain evidence="17 55">562417</strain>
        <strain evidence="19 57">562428</strain>
        <strain evidence="15 54">563356</strain>
        <strain evidence="1 47">688377</strain>
        <strain evidence="26 52">760311</strain>
    </source>
</reference>
<name>A0A2A6A2X1_LISMN</name>
<dbReference type="Proteomes" id="UP000403352">
    <property type="component" value="Unassembled WGS sequence"/>
</dbReference>
<dbReference type="EMBL" id="AABAWE010000001">
    <property type="protein sequence ID" value="EAG2086084.1"/>
    <property type="molecule type" value="Genomic_DNA"/>
</dbReference>
<dbReference type="Proteomes" id="UP000529135">
    <property type="component" value="Unassembled WGS sequence"/>
</dbReference>
<dbReference type="Proteomes" id="UP000481141">
    <property type="component" value="Unassembled WGS sequence"/>
</dbReference>
<evidence type="ECO:0000313" key="28">
    <source>
        <dbReference type="EMBL" id="EDN7713697.1"/>
    </source>
</evidence>
<evidence type="ECO:0000313" key="47">
    <source>
        <dbReference type="Proteomes" id="UP000413786"/>
    </source>
</evidence>
<evidence type="ECO:0000313" key="26">
    <source>
        <dbReference type="EMBL" id="ECL0131206.1"/>
    </source>
</evidence>
<evidence type="ECO:0000313" key="14">
    <source>
        <dbReference type="EMBL" id="EAG9857134.1"/>
    </source>
</evidence>
<evidence type="ECO:0000313" key="42">
    <source>
        <dbReference type="Proteomes" id="UP000379076"/>
    </source>
</evidence>
<accession>A0A2A6A2X1</accession>
<evidence type="ECO:0000313" key="61">
    <source>
        <dbReference type="Proteomes" id="UP000548826"/>
    </source>
</evidence>
<evidence type="ECO:0000313" key="34">
    <source>
        <dbReference type="Proteomes" id="UP000331186"/>
    </source>
</evidence>
<evidence type="ECO:0000313" key="18">
    <source>
        <dbReference type="EMBL" id="EAH2280991.1"/>
    </source>
</evidence>
<reference evidence="31" key="2">
    <citation type="journal article" date="2018" name="Genome Biol.">
        <title>SKESA: strategic k-mer extension for scrupulous assemblies.</title>
        <authorList>
            <person name="Souvorov A."/>
            <person name="Agarwala R."/>
            <person name="Lipman D.J."/>
        </authorList>
    </citation>
    <scope>NUCLEOTIDE SEQUENCE [LARGE SCALE GENOMIC DNA]</scope>
    <source>
        <strain evidence="31">CFIAFB20140010</strain>
    </source>
</reference>